<dbReference type="RefSeq" id="WP_194031254.1">
    <property type="nucleotide sequence ID" value="NZ_JADEWZ010000039.1"/>
</dbReference>
<dbReference type="AlphaFoldDB" id="A0A8J7JDA9"/>
<proteinExistence type="predicted"/>
<organism evidence="1 2">
    <name type="scientific">Lusitaniella coriacea LEGE 07157</name>
    <dbReference type="NCBI Taxonomy" id="945747"/>
    <lineage>
        <taxon>Bacteria</taxon>
        <taxon>Bacillati</taxon>
        <taxon>Cyanobacteriota</taxon>
        <taxon>Cyanophyceae</taxon>
        <taxon>Spirulinales</taxon>
        <taxon>Lusitaniellaceae</taxon>
        <taxon>Lusitaniella</taxon>
    </lineage>
</organism>
<evidence type="ECO:0000313" key="1">
    <source>
        <dbReference type="EMBL" id="MBE9118165.1"/>
    </source>
</evidence>
<reference evidence="1" key="1">
    <citation type="submission" date="2020-10" db="EMBL/GenBank/DDBJ databases">
        <authorList>
            <person name="Castelo-Branco R."/>
            <person name="Eusebio N."/>
            <person name="Adriana R."/>
            <person name="Vieira A."/>
            <person name="Brugerolle De Fraissinette N."/>
            <person name="Rezende De Castro R."/>
            <person name="Schneider M.P."/>
            <person name="Vasconcelos V."/>
            <person name="Leao P.N."/>
        </authorList>
    </citation>
    <scope>NUCLEOTIDE SEQUENCE</scope>
    <source>
        <strain evidence="1">LEGE 07157</strain>
    </source>
</reference>
<comment type="caution">
    <text evidence="1">The sequence shown here is derived from an EMBL/GenBank/DDBJ whole genome shotgun (WGS) entry which is preliminary data.</text>
</comment>
<protein>
    <submittedName>
        <fullName evidence="1">Recombinase family protein</fullName>
    </submittedName>
</protein>
<keyword evidence="2" id="KW-1185">Reference proteome</keyword>
<dbReference type="InterPro" id="IPR027417">
    <property type="entry name" value="P-loop_NTPase"/>
</dbReference>
<dbReference type="SUPFAM" id="SSF52540">
    <property type="entry name" value="P-loop containing nucleoside triphosphate hydrolases"/>
    <property type="match status" value="1"/>
</dbReference>
<sequence length="706" mass="79290">MQLSSLWITGSTRSGKTTRLVEEFSRWVRQQPLPKRAATLTPSLLVLAANNENRRTLSDRMARAVAGSYPTLCKTPLGFISDEVMLFWPLLFETLKVKAQFPLRLRPETEQDLAERLWRDRLDRVTLQSTGVKESRFVRQTLDLLQLAGASMTPTELIPRLLALGCLGDDGEIALDANLGSVGQLRGELLLEWQQWCLDRGLLSYGTIYELYWRDLLPNPTYQGHLTRRYSAIFADDVDDYPAIARDFIELLLDRGATGTFTYNPDGKIRLGLNADPDYLSKLAQRCRVELLLDAPSPALSPASLKSEIEQAIFDPVALFSLPPSIQSIQTTSRAALLRQTAETIARAIASGEIEPKEIAIIAPGLDPIARYTLLELLGSQNVPVEALNEQRPLISSPLIRALLTLLALIYPGLGRFAERDRVAEMLAILSNSTNAFPDAIDPVRAGLLADYCYRWDGEAPCLNPSTTFARWDRLGHQATTAYEALRTWIEREKVLRQEKDLGAIALLDRAIEYFFAKGTTLPFEQLDPLRELIETAQHFWEVERRLRQNEPMSPATPNSVGQFIQLLRQGTITANAYPLDTLGAIEPNTVTLATIFQYRSSRRSHRWHFWLDASSHLWQMGGAATLFAAPIFLKNWLGEPRTPDDRIREERDRLGRILRDLLGRAQERIYLCHSDLAVNGTEHTGLLLPLVYAARSATPSLASTP</sequence>
<accession>A0A8J7JDA9</accession>
<name>A0A8J7JDA9_9CYAN</name>
<dbReference type="Gene3D" id="3.40.50.300">
    <property type="entry name" value="P-loop containing nucleotide triphosphate hydrolases"/>
    <property type="match status" value="1"/>
</dbReference>
<dbReference type="Proteomes" id="UP000654482">
    <property type="component" value="Unassembled WGS sequence"/>
</dbReference>
<dbReference type="EMBL" id="JADEWZ010000039">
    <property type="protein sequence ID" value="MBE9118165.1"/>
    <property type="molecule type" value="Genomic_DNA"/>
</dbReference>
<gene>
    <name evidence="1" type="ORF">IQ249_19925</name>
</gene>
<evidence type="ECO:0000313" key="2">
    <source>
        <dbReference type="Proteomes" id="UP000654482"/>
    </source>
</evidence>